<gene>
    <name evidence="3" type="ordered locus">ckrop_1216</name>
</gene>
<dbReference type="CDD" id="cd06171">
    <property type="entry name" value="Sigma70_r4"/>
    <property type="match status" value="1"/>
</dbReference>
<reference evidence="3 4" key="1">
    <citation type="journal article" date="2008" name="J. Biotechnol.">
        <title>Ultrafast pyrosequencing of Corynebacterium kroppenstedtii DSM44385 revealed insights into the physiology of a lipophilic corynebacterium that lacks mycolic acids.</title>
        <authorList>
            <person name="Tauch A."/>
            <person name="Schneider J."/>
            <person name="Szczepanowski R."/>
            <person name="Tilker A."/>
            <person name="Viehoever P."/>
            <person name="Gartemann K.-H."/>
            <person name="Arnold W."/>
            <person name="Blom J."/>
            <person name="Brinkrolf K."/>
            <person name="Brune I."/>
            <person name="Goetker S."/>
            <person name="Weisshaar B."/>
            <person name="Goesmann A."/>
            <person name="Droege M."/>
            <person name="Puehler A."/>
        </authorList>
    </citation>
    <scope>NUCLEOTIDE SEQUENCE [LARGE SCALE GENOMIC DNA]</scope>
    <source>
        <strain evidence="4">DSM 44385 / JCM 11950 / CIP 105744 / CCUG 35717</strain>
    </source>
</reference>
<dbReference type="HOGENOM" id="CLU_418401_0_0_11"/>
<dbReference type="GO" id="GO:0003700">
    <property type="term" value="F:DNA-binding transcription factor activity"/>
    <property type="evidence" value="ECO:0007669"/>
    <property type="project" value="InterPro"/>
</dbReference>
<dbReference type="GO" id="GO:0006352">
    <property type="term" value="P:DNA-templated transcription initiation"/>
    <property type="evidence" value="ECO:0007669"/>
    <property type="project" value="InterPro"/>
</dbReference>
<dbReference type="KEGG" id="ckp:ckrop_1216"/>
<dbReference type="Pfam" id="PF04545">
    <property type="entry name" value="Sigma70_r4"/>
    <property type="match status" value="1"/>
</dbReference>
<evidence type="ECO:0000256" key="1">
    <source>
        <dbReference type="SAM" id="MobiDB-lite"/>
    </source>
</evidence>
<dbReference type="EMBL" id="CP001620">
    <property type="protein sequence ID" value="ACR17961.1"/>
    <property type="molecule type" value="Genomic_DNA"/>
</dbReference>
<dbReference type="OrthoDB" id="3928741at2"/>
<dbReference type="eggNOG" id="COG0568">
    <property type="taxonomic scope" value="Bacteria"/>
</dbReference>
<evidence type="ECO:0000313" key="3">
    <source>
        <dbReference type="EMBL" id="ACR17961.1"/>
    </source>
</evidence>
<organism evidence="3 4">
    <name type="scientific">Corynebacterium kroppenstedtii (strain DSM 44385 / JCM 11950 / CIP 105744 / CCUG 35717)</name>
    <dbReference type="NCBI Taxonomy" id="645127"/>
    <lineage>
        <taxon>Bacteria</taxon>
        <taxon>Bacillati</taxon>
        <taxon>Actinomycetota</taxon>
        <taxon>Actinomycetes</taxon>
        <taxon>Mycobacteriales</taxon>
        <taxon>Corynebacteriaceae</taxon>
        <taxon>Corynebacterium</taxon>
    </lineage>
</organism>
<dbReference type="PRINTS" id="PR00046">
    <property type="entry name" value="SIGMA70FCT"/>
</dbReference>
<dbReference type="InterPro" id="IPR036388">
    <property type="entry name" value="WH-like_DNA-bd_sf"/>
</dbReference>
<proteinExistence type="predicted"/>
<dbReference type="Gene3D" id="1.10.10.10">
    <property type="entry name" value="Winged helix-like DNA-binding domain superfamily/Winged helix DNA-binding domain"/>
    <property type="match status" value="1"/>
</dbReference>
<evidence type="ECO:0000259" key="2">
    <source>
        <dbReference type="Pfam" id="PF04545"/>
    </source>
</evidence>
<dbReference type="InterPro" id="IPR013324">
    <property type="entry name" value="RNA_pol_sigma_r3/r4-like"/>
</dbReference>
<dbReference type="SUPFAM" id="SSF88659">
    <property type="entry name" value="Sigma3 and sigma4 domains of RNA polymerase sigma factors"/>
    <property type="match status" value="1"/>
</dbReference>
<sequence>MHPRARKVPMSENNNLSDETHVDQLGHASSRLGDTFYADDDSSDASPLLFSPDHETFARQGQDDQPPDESRTALDILSYLAAMEGSLRGVVDRYGDAPTYINEAVDNALASSVTASDSWAIGIPPAERAARLLETIFVQFSDREQEILYRRYGDGHEETLENIGHAVGLTRERIRQILAGLDSTISESISRGPVANLLAAMRYHAYPVGTVKALSQKYPELERTLHGWEAPLWKILDVLDDRFSVEQGWVCFPSFGECQKKTTELLDDMTDKYGVVSFKEIQRISHVPEDDLIKWLEGCGVAVIGDHVVANPTTAVNRIQAALDIAGHPLSLDEIAHMWGIGRARSLANAAYSEDSIIRISKTKIALREWGLDEFISIRDFIGSRVGDESADLDDLISEGTTKFGVSASSIRSYASSGEFRLDDGIVSRRNDDIEPHRQPEDSRGLYWRNGRWQYLVTVNHDHMRGSGTGVPACVAQLLGLQLGQPRHIPSDDGDQSVAWNATGTTTGSIRRLLVAQGIIEGERIWMDFGNGTYFRIEPAAPRAPFLLEDEVSAEREDPGYTPNPLHAGGVGLGPESRSITMVNLANYMGISHDEIAQRIDDLGGETGNTIDQVCESLVAEYLGLAPDAPRRRIVARLRHRHDKDAIAMVEELWL</sequence>
<evidence type="ECO:0000313" key="4">
    <source>
        <dbReference type="Proteomes" id="UP000001473"/>
    </source>
</evidence>
<accession>C4LJF6</accession>
<dbReference type="InterPro" id="IPR000943">
    <property type="entry name" value="RNA_pol_sigma70"/>
</dbReference>
<feature type="domain" description="RNA polymerase sigma-70 region 4" evidence="2">
    <location>
        <begin position="141"/>
        <end position="178"/>
    </location>
</feature>
<dbReference type="InterPro" id="IPR007630">
    <property type="entry name" value="RNA_pol_sigma70_r4"/>
</dbReference>
<feature type="region of interest" description="Disordered" evidence="1">
    <location>
        <begin position="1"/>
        <end position="27"/>
    </location>
</feature>
<dbReference type="Proteomes" id="UP000001473">
    <property type="component" value="Chromosome"/>
</dbReference>
<dbReference type="STRING" id="645127.ckrop_1216"/>
<name>C4LJF6_CORK4</name>
<keyword evidence="4" id="KW-1185">Reference proteome</keyword>
<feature type="region of interest" description="Disordered" evidence="1">
    <location>
        <begin position="32"/>
        <end position="51"/>
    </location>
</feature>
<dbReference type="AlphaFoldDB" id="C4LJF6"/>
<protein>
    <recommendedName>
        <fullName evidence="2">RNA polymerase sigma-70 region 4 domain-containing protein</fullName>
    </recommendedName>
</protein>